<dbReference type="InterPro" id="IPR017900">
    <property type="entry name" value="4Fe4S_Fe_S_CS"/>
</dbReference>
<dbReference type="InterPro" id="IPR009051">
    <property type="entry name" value="Helical_ferredxn"/>
</dbReference>
<dbReference type="PANTHER" id="PTHR11748">
    <property type="entry name" value="D-LACTATE DEHYDROGENASE"/>
    <property type="match status" value="1"/>
</dbReference>
<dbReference type="Gene3D" id="3.30.43.10">
    <property type="entry name" value="Uridine Diphospho-n-acetylenolpyruvylglucosamine Reductase, domain 2"/>
    <property type="match status" value="1"/>
</dbReference>
<comment type="cofactor">
    <cofactor evidence="1">
        <name>FAD</name>
        <dbReference type="ChEBI" id="CHEBI:57692"/>
    </cofactor>
</comment>
<keyword evidence="11" id="KW-0175">Coiled coil</keyword>
<dbReference type="Pfam" id="PF13183">
    <property type="entry name" value="Fer4_8"/>
    <property type="match status" value="1"/>
</dbReference>
<sequence>MSNFKNFLLGCQDAMDKSAILTSYIQRFAYGIDASCYRYIPKLVLKPSNELEVQKIIKLAKAYCIPLTFRGSGTSLSGQACGDSVLVVCGSDWQEIKVGKESESIWLECGVIGANANETLKPFGKKIGPDPATINNASIGGIFSNNSSGMCCGTKQNSYQTIKSIRVILEDGSILDTSDSQNIQNFIQTHPQLIEQLQKLRKEINEDIELKNEITRKFSIKNTTGYSLNTFVDFTQIKDILNHIFVGAEGTLGFISRVEYHTVEDKAYKACALLFYENLPLISKAIELLSKYQEIVSAAEIMDYFCLKATQGIQGITQLKNIKEGNCALLIQLESNEKEEMHSYIQTITSLLENIPTLFPIHFSLDPDIQASWWKIRKAILPLAASRRRDGSTVITEDICFEIANFAKGIEEIGKLFDKFNFEGMIFGHALSGNVHFIICPILSLSEERERFGQFMEEMIEIVILLKGSTKAEHGTGRMIAPFVEKEWGEKAYKINRKIKKIFDPDHIFNPDVIISDDPQIHLKNLKPSNTICDDFNQCMECGFCERFCPSTNLTLTPRQRIVVFREIERLKGLDNPTQEEKQELEQLQRDYKYFGVQTCATCGMCAMACPLQISVGKVSIMCNHPSKMALSIAKKASQNISQTIKFARFGVASSNLISKVIGKKNLKSLSFAMNKRLKTPISPIFMPNVNTYKLQSKISGNVQKVIYFTSCLNRVFSPNEQARDRRSIQEVFESLCAKSKIDVIYPDGINKMCCGKAFRDFTPKDPSITPLQETLKILLNASNFGEIPIVLDHSACSAELIAQIQRPAKAQCLKVYDLSTFAQKFILPYLSITPINDPVGLHIICSTRKGGYMDDVLRIAKSCTTHQVYIDENTQCCGFAGNKGFFYPELNSMALQSLKKYFQNNPTNRLYSTSSTCEIGLSENTGKVWQHIIYLLDEVSK</sequence>
<dbReference type="GO" id="GO:0071949">
    <property type="term" value="F:FAD binding"/>
    <property type="evidence" value="ECO:0007669"/>
    <property type="project" value="InterPro"/>
</dbReference>
<dbReference type="RefSeq" id="WP_104723822.1">
    <property type="nucleotide sequence ID" value="NZ_FZNE01000002.1"/>
</dbReference>
<evidence type="ECO:0000256" key="4">
    <source>
        <dbReference type="ARBA" id="ARBA00022723"/>
    </source>
</evidence>
<keyword evidence="7" id="KW-0560">Oxidoreductase</keyword>
<evidence type="ECO:0000256" key="8">
    <source>
        <dbReference type="ARBA" id="ARBA00023004"/>
    </source>
</evidence>
<evidence type="ECO:0000256" key="7">
    <source>
        <dbReference type="ARBA" id="ARBA00023002"/>
    </source>
</evidence>
<protein>
    <recommendedName>
        <fullName evidence="10">D-lactate dehydrogenase (cytochrome)</fullName>
        <ecNumber evidence="10">1.1.2.4</ecNumber>
    </recommendedName>
</protein>
<feature type="domain" description="FAD-binding PCMH-type" evidence="13">
    <location>
        <begin position="37"/>
        <end position="265"/>
    </location>
</feature>
<dbReference type="Gene3D" id="3.30.70.2740">
    <property type="match status" value="1"/>
</dbReference>
<evidence type="ECO:0000256" key="6">
    <source>
        <dbReference type="ARBA" id="ARBA00022946"/>
    </source>
</evidence>
<dbReference type="InterPro" id="IPR016171">
    <property type="entry name" value="Vanillyl_alc_oxidase_C-sub2"/>
</dbReference>
<dbReference type="InterPro" id="IPR036318">
    <property type="entry name" value="FAD-bd_PCMH-like_sf"/>
</dbReference>
<dbReference type="Gene3D" id="1.10.45.10">
    <property type="entry name" value="Vanillyl-alcohol Oxidase, Chain A, domain 4"/>
    <property type="match status" value="1"/>
</dbReference>
<dbReference type="GO" id="GO:0046872">
    <property type="term" value="F:metal ion binding"/>
    <property type="evidence" value="ECO:0007669"/>
    <property type="project" value="UniProtKB-KW"/>
</dbReference>
<feature type="domain" description="4Fe-4S ferredoxin-type" evidence="12">
    <location>
        <begin position="528"/>
        <end position="559"/>
    </location>
</feature>
<dbReference type="PROSITE" id="PS51379">
    <property type="entry name" value="4FE4S_FER_2"/>
    <property type="match status" value="1"/>
</dbReference>
<dbReference type="GO" id="GO:0004458">
    <property type="term" value="F:D-lactate dehydrogenase (cytochrome) activity"/>
    <property type="evidence" value="ECO:0007669"/>
    <property type="project" value="UniProtKB-EC"/>
</dbReference>
<keyword evidence="6" id="KW-0809">Transit peptide</keyword>
<dbReference type="PROSITE" id="PS51387">
    <property type="entry name" value="FAD_PCMH"/>
    <property type="match status" value="1"/>
</dbReference>
<accession>A0A3D8IXK8</accession>
<evidence type="ECO:0000256" key="11">
    <source>
        <dbReference type="SAM" id="Coils"/>
    </source>
</evidence>
<comment type="caution">
    <text evidence="14">The sequence shown here is derived from an EMBL/GenBank/DDBJ whole genome shotgun (WGS) entry which is preliminary data.</text>
</comment>
<evidence type="ECO:0000256" key="9">
    <source>
        <dbReference type="ARBA" id="ARBA00023014"/>
    </source>
</evidence>
<dbReference type="PROSITE" id="PS00198">
    <property type="entry name" value="4FE4S_FER_1"/>
    <property type="match status" value="2"/>
</dbReference>
<dbReference type="Pfam" id="PF01565">
    <property type="entry name" value="FAD_binding_4"/>
    <property type="match status" value="1"/>
</dbReference>
<dbReference type="GO" id="GO:0051536">
    <property type="term" value="F:iron-sulfur cluster binding"/>
    <property type="evidence" value="ECO:0007669"/>
    <property type="project" value="UniProtKB-KW"/>
</dbReference>
<keyword evidence="4" id="KW-0479">Metal-binding</keyword>
<keyword evidence="8" id="KW-0408">Iron</keyword>
<dbReference type="SUPFAM" id="SSF46548">
    <property type="entry name" value="alpha-helical ferredoxin"/>
    <property type="match status" value="1"/>
</dbReference>
<feature type="coiled-coil region" evidence="11">
    <location>
        <begin position="183"/>
        <end position="217"/>
    </location>
</feature>
<evidence type="ECO:0000259" key="12">
    <source>
        <dbReference type="PROSITE" id="PS51379"/>
    </source>
</evidence>
<evidence type="ECO:0000256" key="2">
    <source>
        <dbReference type="ARBA" id="ARBA00008000"/>
    </source>
</evidence>
<dbReference type="InterPro" id="IPR006094">
    <property type="entry name" value="Oxid_FAD_bind_N"/>
</dbReference>
<dbReference type="Gene3D" id="1.10.1060.10">
    <property type="entry name" value="Alpha-helical ferredoxin"/>
    <property type="match status" value="1"/>
</dbReference>
<proteinExistence type="inferred from homology"/>
<dbReference type="OrthoDB" id="9811557at2"/>
<dbReference type="InterPro" id="IPR017896">
    <property type="entry name" value="4Fe4S_Fe-S-bd"/>
</dbReference>
<dbReference type="Gene3D" id="3.30.465.10">
    <property type="match status" value="1"/>
</dbReference>
<evidence type="ECO:0000313" key="15">
    <source>
        <dbReference type="Proteomes" id="UP000257067"/>
    </source>
</evidence>
<keyword evidence="15" id="KW-1185">Reference proteome</keyword>
<dbReference type="InterPro" id="IPR016164">
    <property type="entry name" value="FAD-linked_Oxase-like_C"/>
</dbReference>
<dbReference type="SUPFAM" id="SSF56176">
    <property type="entry name" value="FAD-binding/transporter-associated domain-like"/>
    <property type="match status" value="1"/>
</dbReference>
<keyword evidence="5" id="KW-0274">FAD</keyword>
<name>A0A3D8IXK8_9HELI</name>
<evidence type="ECO:0000256" key="3">
    <source>
        <dbReference type="ARBA" id="ARBA00022630"/>
    </source>
</evidence>
<dbReference type="InterPro" id="IPR004113">
    <property type="entry name" value="FAD-bd_oxidored_4_C"/>
</dbReference>
<dbReference type="InterPro" id="IPR016169">
    <property type="entry name" value="FAD-bd_PCMH_sub2"/>
</dbReference>
<dbReference type="GO" id="GO:1903457">
    <property type="term" value="P:lactate catabolic process"/>
    <property type="evidence" value="ECO:0007669"/>
    <property type="project" value="TreeGrafter"/>
</dbReference>
<dbReference type="InterPro" id="IPR016167">
    <property type="entry name" value="FAD-bd_PCMH_sub1"/>
</dbReference>
<dbReference type="PANTHER" id="PTHR11748:SF111">
    <property type="entry name" value="D-LACTATE DEHYDROGENASE, MITOCHONDRIAL-RELATED"/>
    <property type="match status" value="1"/>
</dbReference>
<evidence type="ECO:0000256" key="10">
    <source>
        <dbReference type="ARBA" id="ARBA00038897"/>
    </source>
</evidence>
<keyword evidence="3" id="KW-0285">Flavoprotein</keyword>
<dbReference type="InterPro" id="IPR016166">
    <property type="entry name" value="FAD-bd_PCMH"/>
</dbReference>
<dbReference type="GO" id="GO:0008720">
    <property type="term" value="F:D-lactate dehydrogenase (NAD+) activity"/>
    <property type="evidence" value="ECO:0007669"/>
    <property type="project" value="TreeGrafter"/>
</dbReference>
<evidence type="ECO:0000313" key="14">
    <source>
        <dbReference type="EMBL" id="RDU70019.1"/>
    </source>
</evidence>
<evidence type="ECO:0000256" key="1">
    <source>
        <dbReference type="ARBA" id="ARBA00001974"/>
    </source>
</evidence>
<dbReference type="Pfam" id="PF02913">
    <property type="entry name" value="FAD-oxidase_C"/>
    <property type="match status" value="1"/>
</dbReference>
<reference evidence="14 15" key="1">
    <citation type="submission" date="2018-04" db="EMBL/GenBank/DDBJ databases">
        <title>Novel Campyloabacter and Helicobacter Species and Strains.</title>
        <authorList>
            <person name="Mannion A.J."/>
            <person name="Shen Z."/>
            <person name="Fox J.G."/>
        </authorList>
    </citation>
    <scope>NUCLEOTIDE SEQUENCE [LARGE SCALE GENOMIC DNA]</scope>
    <source>
        <strain evidence="14 15">ATCC 700242</strain>
    </source>
</reference>
<dbReference type="EC" id="1.1.2.4" evidence="10"/>
<evidence type="ECO:0000256" key="5">
    <source>
        <dbReference type="ARBA" id="ARBA00022827"/>
    </source>
</evidence>
<organism evidence="14 15">
    <name type="scientific">Helicobacter cholecystus</name>
    <dbReference type="NCBI Taxonomy" id="45498"/>
    <lineage>
        <taxon>Bacteria</taxon>
        <taxon>Pseudomonadati</taxon>
        <taxon>Campylobacterota</taxon>
        <taxon>Epsilonproteobacteria</taxon>
        <taxon>Campylobacterales</taxon>
        <taxon>Helicobacteraceae</taxon>
        <taxon>Helicobacter</taxon>
    </lineage>
</organism>
<dbReference type="SUPFAM" id="SSF55103">
    <property type="entry name" value="FAD-linked oxidases, C-terminal domain"/>
    <property type="match status" value="1"/>
</dbReference>
<comment type="similarity">
    <text evidence="2">Belongs to the FAD-binding oxidoreductase/transferase type 4 family.</text>
</comment>
<keyword evidence="9" id="KW-0411">Iron-sulfur</keyword>
<dbReference type="EMBL" id="NXLU01000001">
    <property type="protein sequence ID" value="RDU70019.1"/>
    <property type="molecule type" value="Genomic_DNA"/>
</dbReference>
<gene>
    <name evidence="14" type="ORF">CQA62_00985</name>
</gene>
<dbReference type="Proteomes" id="UP000257067">
    <property type="component" value="Unassembled WGS sequence"/>
</dbReference>
<evidence type="ECO:0000259" key="13">
    <source>
        <dbReference type="PROSITE" id="PS51387"/>
    </source>
</evidence>
<dbReference type="AlphaFoldDB" id="A0A3D8IXK8"/>